<reference evidence="1" key="1">
    <citation type="journal article" date="2022" name="Int. J. Mol. Sci.">
        <title>Draft Genome of Tanacetum Coccineum: Genomic Comparison of Closely Related Tanacetum-Family Plants.</title>
        <authorList>
            <person name="Yamashiro T."/>
            <person name="Shiraishi A."/>
            <person name="Nakayama K."/>
            <person name="Satake H."/>
        </authorList>
    </citation>
    <scope>NUCLEOTIDE SEQUENCE</scope>
</reference>
<accession>A0ABQ5BIX2</accession>
<evidence type="ECO:0000313" key="2">
    <source>
        <dbReference type="Proteomes" id="UP001151760"/>
    </source>
</evidence>
<organism evidence="1 2">
    <name type="scientific">Tanacetum coccineum</name>
    <dbReference type="NCBI Taxonomy" id="301880"/>
    <lineage>
        <taxon>Eukaryota</taxon>
        <taxon>Viridiplantae</taxon>
        <taxon>Streptophyta</taxon>
        <taxon>Embryophyta</taxon>
        <taxon>Tracheophyta</taxon>
        <taxon>Spermatophyta</taxon>
        <taxon>Magnoliopsida</taxon>
        <taxon>eudicotyledons</taxon>
        <taxon>Gunneridae</taxon>
        <taxon>Pentapetalae</taxon>
        <taxon>asterids</taxon>
        <taxon>campanulids</taxon>
        <taxon>Asterales</taxon>
        <taxon>Asteraceae</taxon>
        <taxon>Asteroideae</taxon>
        <taxon>Anthemideae</taxon>
        <taxon>Anthemidinae</taxon>
        <taxon>Tanacetum</taxon>
    </lineage>
</organism>
<dbReference type="Proteomes" id="UP001151760">
    <property type="component" value="Unassembled WGS sequence"/>
</dbReference>
<evidence type="ECO:0000313" key="1">
    <source>
        <dbReference type="EMBL" id="GJT14770.1"/>
    </source>
</evidence>
<keyword evidence="2" id="KW-1185">Reference proteome</keyword>
<dbReference type="EMBL" id="BQNB010013340">
    <property type="protein sequence ID" value="GJT14770.1"/>
    <property type="molecule type" value="Genomic_DNA"/>
</dbReference>
<proteinExistence type="predicted"/>
<name>A0ABQ5BIX2_9ASTR</name>
<comment type="caution">
    <text evidence="1">The sequence shown here is derived from an EMBL/GenBank/DDBJ whole genome shotgun (WGS) entry which is preliminary data.</text>
</comment>
<reference evidence="1" key="2">
    <citation type="submission" date="2022-01" db="EMBL/GenBank/DDBJ databases">
        <authorList>
            <person name="Yamashiro T."/>
            <person name="Shiraishi A."/>
            <person name="Satake H."/>
            <person name="Nakayama K."/>
        </authorList>
    </citation>
    <scope>NUCLEOTIDE SEQUENCE</scope>
</reference>
<protein>
    <submittedName>
        <fullName evidence="1">Uncharacterized protein</fullName>
    </submittedName>
</protein>
<gene>
    <name evidence="1" type="ORF">Tco_0873476</name>
</gene>
<sequence>MIARTIVAFDHLRDALSVIFGLSVTQDITMSDSEDSTVTYTAVSSPFEDRSDIGSPGVDRPPIMPEDPYAYIVVAYQAPPSPDYMPGPEEP</sequence>